<feature type="transmembrane region" description="Helical" evidence="1">
    <location>
        <begin position="94"/>
        <end position="117"/>
    </location>
</feature>
<dbReference type="OrthoDB" id="7262824at2"/>
<keyword evidence="1" id="KW-0812">Transmembrane</keyword>
<dbReference type="EMBL" id="QHHQ01000008">
    <property type="protein sequence ID" value="RAH97767.1"/>
    <property type="molecule type" value="Genomic_DNA"/>
</dbReference>
<evidence type="ECO:0000313" key="2">
    <source>
        <dbReference type="EMBL" id="RAH97767.1"/>
    </source>
</evidence>
<reference evidence="2 3" key="1">
    <citation type="submission" date="2018-05" db="EMBL/GenBank/DDBJ databases">
        <title>Acuticoccus sediminis sp. nov., isolated from deep-sea sediment of Indian Ocean.</title>
        <authorList>
            <person name="Liu X."/>
            <person name="Lai Q."/>
            <person name="Du Y."/>
            <person name="Sun F."/>
            <person name="Zhang X."/>
            <person name="Wang S."/>
            <person name="Shao Z."/>
        </authorList>
    </citation>
    <scope>NUCLEOTIDE SEQUENCE [LARGE SCALE GENOMIC DNA]</scope>
    <source>
        <strain evidence="2 3">PTG4-2</strain>
    </source>
</reference>
<dbReference type="RefSeq" id="WP_111351613.1">
    <property type="nucleotide sequence ID" value="NZ_QHHQ01000008.1"/>
</dbReference>
<dbReference type="Proteomes" id="UP000249590">
    <property type="component" value="Unassembled WGS sequence"/>
</dbReference>
<keyword evidence="1" id="KW-0472">Membrane</keyword>
<feature type="transmembrane region" description="Helical" evidence="1">
    <location>
        <begin position="7"/>
        <end position="26"/>
    </location>
</feature>
<feature type="transmembrane region" description="Helical" evidence="1">
    <location>
        <begin position="32"/>
        <end position="52"/>
    </location>
</feature>
<feature type="transmembrane region" description="Helical" evidence="1">
    <location>
        <begin position="253"/>
        <end position="274"/>
    </location>
</feature>
<organism evidence="2 3">
    <name type="scientific">Acuticoccus sediminis</name>
    <dbReference type="NCBI Taxonomy" id="2184697"/>
    <lineage>
        <taxon>Bacteria</taxon>
        <taxon>Pseudomonadati</taxon>
        <taxon>Pseudomonadota</taxon>
        <taxon>Alphaproteobacteria</taxon>
        <taxon>Hyphomicrobiales</taxon>
        <taxon>Amorphaceae</taxon>
        <taxon>Acuticoccus</taxon>
    </lineage>
</organism>
<evidence type="ECO:0000256" key="1">
    <source>
        <dbReference type="SAM" id="Phobius"/>
    </source>
</evidence>
<protein>
    <recommendedName>
        <fullName evidence="4">Na+-dependent transporter</fullName>
    </recommendedName>
</protein>
<feature type="transmembrane region" description="Helical" evidence="1">
    <location>
        <begin position="280"/>
        <end position="298"/>
    </location>
</feature>
<dbReference type="InterPro" id="IPR038770">
    <property type="entry name" value="Na+/solute_symporter_sf"/>
</dbReference>
<gene>
    <name evidence="2" type="ORF">DLJ53_28420</name>
</gene>
<keyword evidence="3" id="KW-1185">Reference proteome</keyword>
<comment type="caution">
    <text evidence="2">The sequence shown here is derived from an EMBL/GenBank/DDBJ whole genome shotgun (WGS) entry which is preliminary data.</text>
</comment>
<dbReference type="AlphaFoldDB" id="A0A8B2NMZ2"/>
<keyword evidence="1" id="KW-1133">Transmembrane helix</keyword>
<name>A0A8B2NMZ2_9HYPH</name>
<feature type="transmembrane region" description="Helical" evidence="1">
    <location>
        <begin position="198"/>
        <end position="218"/>
    </location>
</feature>
<dbReference type="Gene3D" id="1.20.1530.20">
    <property type="match status" value="1"/>
</dbReference>
<proteinExistence type="predicted"/>
<feature type="transmembrane region" description="Helical" evidence="1">
    <location>
        <begin position="64"/>
        <end position="88"/>
    </location>
</feature>
<accession>A0A8B2NMZ2</accession>
<feature type="transmembrane region" description="Helical" evidence="1">
    <location>
        <begin position="224"/>
        <end position="246"/>
    </location>
</feature>
<sequence>MDGALRSIALHAPLVMVGAVVLGLALPSLASLLSPMVVPLATLLIVISMMRVDPHALRLAFRRPGHIALASVVLLVLMPAITLAIAIALGLPTWLATGLTLIAAAPPLSSAAAFAVLVRIDPALVTALSIPATLVSPLTVWSVTSVLPGLERGLDVTALSLRLGILVATAFGLALIARRLFGRARIERSAPAIDASSVILIGIIGIGLTYDIGIALRLDALEWFAILAATSILSFGSCAATLAIFWRAGRDRAVAASLAAAVRNIAPMMAAIFGVVEPRIYLVVVTAQIPSFAAPLFMRPLFQRLGRMGGPA</sequence>
<evidence type="ECO:0000313" key="3">
    <source>
        <dbReference type="Proteomes" id="UP000249590"/>
    </source>
</evidence>
<feature type="transmembrane region" description="Helical" evidence="1">
    <location>
        <begin position="124"/>
        <end position="144"/>
    </location>
</feature>
<feature type="transmembrane region" description="Helical" evidence="1">
    <location>
        <begin position="156"/>
        <end position="177"/>
    </location>
</feature>
<evidence type="ECO:0008006" key="4">
    <source>
        <dbReference type="Google" id="ProtNLM"/>
    </source>
</evidence>